<keyword evidence="3" id="KW-1003">Cell membrane</keyword>
<dbReference type="GO" id="GO:0009506">
    <property type="term" value="C:plasmodesma"/>
    <property type="evidence" value="ECO:0007669"/>
    <property type="project" value="UniProtKB-SubCell"/>
</dbReference>
<organism evidence="18 19">
    <name type="scientific">Lupinus angustifolius</name>
    <name type="common">Narrow-leaved blue lupine</name>
    <dbReference type="NCBI Taxonomy" id="3871"/>
    <lineage>
        <taxon>Eukaryota</taxon>
        <taxon>Viridiplantae</taxon>
        <taxon>Streptophyta</taxon>
        <taxon>Embryophyta</taxon>
        <taxon>Tracheophyta</taxon>
        <taxon>Spermatophyta</taxon>
        <taxon>Magnoliopsida</taxon>
        <taxon>eudicotyledons</taxon>
        <taxon>Gunneridae</taxon>
        <taxon>Pentapetalae</taxon>
        <taxon>rosids</taxon>
        <taxon>fabids</taxon>
        <taxon>Fabales</taxon>
        <taxon>Fabaceae</taxon>
        <taxon>Papilionoideae</taxon>
        <taxon>50 kb inversion clade</taxon>
        <taxon>genistoids sensu lato</taxon>
        <taxon>core genistoids</taxon>
        <taxon>Genisteae</taxon>
        <taxon>Lupinus</taxon>
    </lineage>
</organism>
<comment type="similarity">
    <text evidence="13">Belongs to the cysteine-rich repeat secretory protein family. Plasmodesmata-located proteins (PDLD) subfamily.</text>
</comment>
<dbReference type="Gene3D" id="3.30.430.20">
    <property type="entry name" value="Gnk2 domain, C-X8-C-X2-C motif"/>
    <property type="match status" value="2"/>
</dbReference>
<dbReference type="AlphaFoldDB" id="A0A4P1QVG7"/>
<dbReference type="GO" id="GO:0005886">
    <property type="term" value="C:plasma membrane"/>
    <property type="evidence" value="ECO:0007669"/>
    <property type="project" value="UniProtKB-SubCell"/>
</dbReference>
<keyword evidence="11" id="KW-1015">Disulfide bond</keyword>
<evidence type="ECO:0000256" key="5">
    <source>
        <dbReference type="ARBA" id="ARBA00022692"/>
    </source>
</evidence>
<keyword evidence="19" id="KW-1185">Reference proteome</keyword>
<accession>A0A4P1QVG7</accession>
<dbReference type="STRING" id="3871.A0A4P1QVG7"/>
<evidence type="ECO:0000256" key="1">
    <source>
        <dbReference type="ARBA" id="ARBA00004251"/>
    </source>
</evidence>
<dbReference type="InterPro" id="IPR002902">
    <property type="entry name" value="GNK2"/>
</dbReference>
<evidence type="ECO:0000259" key="17">
    <source>
        <dbReference type="PROSITE" id="PS51473"/>
    </source>
</evidence>
<gene>
    <name evidence="18" type="ORF">TanjilG_01514</name>
</gene>
<evidence type="ECO:0000256" key="3">
    <source>
        <dbReference type="ARBA" id="ARBA00022475"/>
    </source>
</evidence>
<keyword evidence="2" id="KW-0813">Transport</keyword>
<evidence type="ECO:0000256" key="6">
    <source>
        <dbReference type="ARBA" id="ARBA00022729"/>
    </source>
</evidence>
<evidence type="ECO:0000256" key="13">
    <source>
        <dbReference type="ARBA" id="ARBA00038393"/>
    </source>
</evidence>
<keyword evidence="5 15" id="KW-0812">Transmembrane</keyword>
<evidence type="ECO:0000256" key="9">
    <source>
        <dbReference type="ARBA" id="ARBA00022989"/>
    </source>
</evidence>
<comment type="subcellular location">
    <subcellularLocation>
        <location evidence="12">Cell junction</location>
        <location evidence="12">Plasmodesma</location>
    </subcellularLocation>
    <subcellularLocation>
        <location evidence="1">Cell membrane</location>
        <topology evidence="1">Single-pass type I membrane protein</topology>
    </subcellularLocation>
</comment>
<dbReference type="InterPro" id="IPR051378">
    <property type="entry name" value="Cell2Cell_Antifungal"/>
</dbReference>
<evidence type="ECO:0000313" key="19">
    <source>
        <dbReference type="Proteomes" id="UP000188354"/>
    </source>
</evidence>
<dbReference type="EMBL" id="CM007376">
    <property type="protein sequence ID" value="OIV95720.1"/>
    <property type="molecule type" value="Genomic_DNA"/>
</dbReference>
<keyword evidence="6 16" id="KW-0732">Signal</keyword>
<dbReference type="Gramene" id="OIV95720">
    <property type="protein sequence ID" value="OIV95720"/>
    <property type="gene ID" value="TanjilG_01514"/>
</dbReference>
<evidence type="ECO:0000256" key="12">
    <source>
        <dbReference type="ARBA" id="ARBA00024184"/>
    </source>
</evidence>
<dbReference type="Pfam" id="PF01657">
    <property type="entry name" value="Stress-antifung"/>
    <property type="match status" value="2"/>
</dbReference>
<name>A0A4P1QVG7_LUPAN</name>
<evidence type="ECO:0000256" key="8">
    <source>
        <dbReference type="ARBA" id="ARBA00022949"/>
    </source>
</evidence>
<evidence type="ECO:0000256" key="15">
    <source>
        <dbReference type="SAM" id="Phobius"/>
    </source>
</evidence>
<evidence type="ECO:0000256" key="11">
    <source>
        <dbReference type="ARBA" id="ARBA00023157"/>
    </source>
</evidence>
<evidence type="ECO:0000313" key="18">
    <source>
        <dbReference type="EMBL" id="OIV95720.1"/>
    </source>
</evidence>
<feature type="domain" description="Gnk2-homologous" evidence="17">
    <location>
        <begin position="30"/>
        <end position="135"/>
    </location>
</feature>
<evidence type="ECO:0000256" key="2">
    <source>
        <dbReference type="ARBA" id="ARBA00022448"/>
    </source>
</evidence>
<keyword evidence="10 15" id="KW-0472">Membrane</keyword>
<dbReference type="CDD" id="cd23509">
    <property type="entry name" value="Gnk2-like"/>
    <property type="match status" value="2"/>
</dbReference>
<evidence type="ECO:0000256" key="10">
    <source>
        <dbReference type="ARBA" id="ARBA00023136"/>
    </source>
</evidence>
<dbReference type="FunFam" id="3.30.430.20:FF:000020">
    <property type="entry name" value="Cysteine-rich repeat secretory protein 60"/>
    <property type="match status" value="1"/>
</dbReference>
<comment type="subunit">
    <text evidence="14">(Microbial infection) Interacts with Grapevine fanleaf virus (GFLV) 2B-MP.</text>
</comment>
<dbReference type="PANTHER" id="PTHR32080">
    <property type="entry name" value="ANTIFUNGAL PROTEIN GINKBILOBIN-2-LIKE"/>
    <property type="match status" value="1"/>
</dbReference>
<feature type="chain" id="PRO_5020035216" description="Gnk2-homologous domain-containing protein" evidence="16">
    <location>
        <begin position="25"/>
        <end position="311"/>
    </location>
</feature>
<keyword evidence="9 15" id="KW-1133">Transmembrane helix</keyword>
<keyword evidence="4" id="KW-0945">Host-virus interaction</keyword>
<keyword evidence="8" id="KW-0965">Cell junction</keyword>
<protein>
    <recommendedName>
        <fullName evidence="17">Gnk2-homologous domain-containing protein</fullName>
    </recommendedName>
</protein>
<reference evidence="18 19" key="1">
    <citation type="journal article" date="2017" name="Plant Biotechnol. J.">
        <title>A comprehensive draft genome sequence for lupin (Lupinus angustifolius), an emerging health food: insights into plant-microbe interactions and legume evolution.</title>
        <authorList>
            <person name="Hane J.K."/>
            <person name="Ming Y."/>
            <person name="Kamphuis L.G."/>
            <person name="Nelson M.N."/>
            <person name="Garg G."/>
            <person name="Atkins C.A."/>
            <person name="Bayer P.E."/>
            <person name="Bravo A."/>
            <person name="Bringans S."/>
            <person name="Cannon S."/>
            <person name="Edwards D."/>
            <person name="Foley R."/>
            <person name="Gao L.L."/>
            <person name="Harrison M.J."/>
            <person name="Huang W."/>
            <person name="Hurgobin B."/>
            <person name="Li S."/>
            <person name="Liu C.W."/>
            <person name="McGrath A."/>
            <person name="Morahan G."/>
            <person name="Murray J."/>
            <person name="Weller J."/>
            <person name="Jian J."/>
            <person name="Singh K.B."/>
        </authorList>
    </citation>
    <scope>NUCLEOTIDE SEQUENCE [LARGE SCALE GENOMIC DNA]</scope>
    <source>
        <strain evidence="19">cv. Tanjil</strain>
        <tissue evidence="18">Whole plant</tissue>
    </source>
</reference>
<dbReference type="PANTHER" id="PTHR32080:SF3">
    <property type="entry name" value="PLASMODESMATA-LOCATED PROTEIN 7"/>
    <property type="match status" value="1"/>
</dbReference>
<evidence type="ECO:0000256" key="14">
    <source>
        <dbReference type="ARBA" id="ARBA00064287"/>
    </source>
</evidence>
<feature type="domain" description="Gnk2-homologous" evidence="17">
    <location>
        <begin position="136"/>
        <end position="233"/>
    </location>
</feature>
<dbReference type="InterPro" id="IPR038408">
    <property type="entry name" value="GNK2_sf"/>
</dbReference>
<sequence length="311" mass="32661">MALSLSFLTTILLTLSSLPSLTLSSSSSTDSFVYIGCTQQQYTPNSAYETNINSLLTSLTNSATYSSYNHFSIVGGSTSHDVVYGLYQCRGDLAMPDCATCIAKAVTRVGDLCPQACGGAVQLEGCFIKYDNATFLGQEDKTVVLKKCGSSMGDNMGQRDMVLAALAGSGGAFRVGGSGQVKGMAQCSGDLSFGQCQDCVGEAIKRLKSDCGAADYGDMFLAKCYARYSANGAHAYSNKSHGKSGNGGEKKFAIIIGLLAGVAILVIFLLFLRRICEGQGLMRHAPWLMRLGAPISGPADAPWCARSDAPS</sequence>
<dbReference type="PROSITE" id="PS51473">
    <property type="entry name" value="GNK2"/>
    <property type="match status" value="2"/>
</dbReference>
<feature type="signal peptide" evidence="16">
    <location>
        <begin position="1"/>
        <end position="24"/>
    </location>
</feature>
<feature type="transmembrane region" description="Helical" evidence="15">
    <location>
        <begin position="252"/>
        <end position="272"/>
    </location>
</feature>
<dbReference type="Proteomes" id="UP000188354">
    <property type="component" value="Chromosome LG16"/>
</dbReference>
<evidence type="ECO:0000256" key="7">
    <source>
        <dbReference type="ARBA" id="ARBA00022737"/>
    </source>
</evidence>
<evidence type="ECO:0000256" key="16">
    <source>
        <dbReference type="SAM" id="SignalP"/>
    </source>
</evidence>
<keyword evidence="7" id="KW-0677">Repeat</keyword>
<dbReference type="FunFam" id="3.30.430.20:FF:000001">
    <property type="entry name" value="cysteine-rich repeat secretory protein 3"/>
    <property type="match status" value="1"/>
</dbReference>
<evidence type="ECO:0000256" key="4">
    <source>
        <dbReference type="ARBA" id="ARBA00022581"/>
    </source>
</evidence>
<proteinExistence type="inferred from homology"/>